<evidence type="ECO:0000256" key="4">
    <source>
        <dbReference type="ARBA" id="ARBA00022839"/>
    </source>
</evidence>
<evidence type="ECO:0000313" key="5">
    <source>
        <dbReference type="EMBL" id="CAH0717717.1"/>
    </source>
</evidence>
<dbReference type="AlphaFoldDB" id="A0A8J9VST2"/>
<reference evidence="5" key="1">
    <citation type="submission" date="2021-12" db="EMBL/GenBank/DDBJ databases">
        <authorList>
            <person name="Martin H S."/>
        </authorList>
    </citation>
    <scope>NUCLEOTIDE SEQUENCE</scope>
</reference>
<gene>
    <name evidence="5" type="ORF">BINO364_LOCUS4297</name>
</gene>
<dbReference type="GO" id="GO:0006281">
    <property type="term" value="P:DNA repair"/>
    <property type="evidence" value="ECO:0007669"/>
    <property type="project" value="UniProtKB-ARBA"/>
</dbReference>
<dbReference type="PANTHER" id="PTHR39953:SF1">
    <property type="entry name" value="RE54151P"/>
    <property type="match status" value="1"/>
</dbReference>
<dbReference type="SUPFAM" id="SSF52980">
    <property type="entry name" value="Restriction endonuclease-like"/>
    <property type="match status" value="1"/>
</dbReference>
<dbReference type="InterPro" id="IPR034720">
    <property type="entry name" value="Viral_alk_exo"/>
</dbReference>
<evidence type="ECO:0000313" key="6">
    <source>
        <dbReference type="Proteomes" id="UP000838878"/>
    </source>
</evidence>
<keyword evidence="3" id="KW-0378">Hydrolase</keyword>
<dbReference type="EMBL" id="OV170232">
    <property type="protein sequence ID" value="CAH0717717.1"/>
    <property type="molecule type" value="Genomic_DNA"/>
</dbReference>
<evidence type="ECO:0000256" key="3">
    <source>
        <dbReference type="ARBA" id="ARBA00022801"/>
    </source>
</evidence>
<organism evidence="5 6">
    <name type="scientific">Brenthis ino</name>
    <name type="common">lesser marbled fritillary</name>
    <dbReference type="NCBI Taxonomy" id="405034"/>
    <lineage>
        <taxon>Eukaryota</taxon>
        <taxon>Metazoa</taxon>
        <taxon>Ecdysozoa</taxon>
        <taxon>Arthropoda</taxon>
        <taxon>Hexapoda</taxon>
        <taxon>Insecta</taxon>
        <taxon>Pterygota</taxon>
        <taxon>Neoptera</taxon>
        <taxon>Endopterygota</taxon>
        <taxon>Lepidoptera</taxon>
        <taxon>Glossata</taxon>
        <taxon>Ditrysia</taxon>
        <taxon>Papilionoidea</taxon>
        <taxon>Nymphalidae</taxon>
        <taxon>Heliconiinae</taxon>
        <taxon>Argynnini</taxon>
        <taxon>Brenthis</taxon>
    </lineage>
</organism>
<dbReference type="InterPro" id="IPR011335">
    <property type="entry name" value="Restrct_endonuc-II-like"/>
</dbReference>
<evidence type="ECO:0000256" key="2">
    <source>
        <dbReference type="ARBA" id="ARBA00022759"/>
    </source>
</evidence>
<dbReference type="Gene3D" id="3.90.320.10">
    <property type="match status" value="1"/>
</dbReference>
<proteinExistence type="predicted"/>
<name>A0A8J9VST2_9NEOP</name>
<dbReference type="Pfam" id="PF01771">
    <property type="entry name" value="Viral_alk_exo"/>
    <property type="match status" value="1"/>
</dbReference>
<feature type="non-terminal residue" evidence="5">
    <location>
        <position position="265"/>
    </location>
</feature>
<dbReference type="InterPro" id="IPR011604">
    <property type="entry name" value="PDDEXK-like_dom_sf"/>
</dbReference>
<dbReference type="OrthoDB" id="261614at2759"/>
<protein>
    <submittedName>
        <fullName evidence="5">Uncharacterized protein</fullName>
    </submittedName>
</protein>
<keyword evidence="4" id="KW-0269">Exonuclease</keyword>
<dbReference type="GO" id="GO:0004527">
    <property type="term" value="F:exonuclease activity"/>
    <property type="evidence" value="ECO:0007669"/>
    <property type="project" value="UniProtKB-KW"/>
</dbReference>
<accession>A0A8J9VST2</accession>
<keyword evidence="6" id="KW-1185">Reference proteome</keyword>
<keyword evidence="2" id="KW-0255">Endonuclease</keyword>
<evidence type="ECO:0000256" key="1">
    <source>
        <dbReference type="ARBA" id="ARBA00022722"/>
    </source>
</evidence>
<dbReference type="Proteomes" id="UP000838878">
    <property type="component" value="Chromosome 12"/>
</dbReference>
<keyword evidence="1" id="KW-0540">Nuclease</keyword>
<dbReference type="GO" id="GO:0004519">
    <property type="term" value="F:endonuclease activity"/>
    <property type="evidence" value="ECO:0007669"/>
    <property type="project" value="UniProtKB-KW"/>
</dbReference>
<dbReference type="PANTHER" id="PTHR39953">
    <property type="entry name" value="RE54151P"/>
    <property type="match status" value="1"/>
</dbReference>
<sequence length="265" mass="29908">MFMICNFFANNSDFCDAEFRNVKTSLSARQSYGDDAIGYVQLRRDSDLCTIKCRVCPEHKVRSKSYSATMIVDEKGGKIVSVECHDCAASTGGCKHSVAFLMWVHRRSEEPSSTDIQCYWKKSKLSQVGTNIKCITTKDLSTVKTQQATQTTLRDDLLSKFLQEATHRGVTNLFLEENIKIIEEHTVGQHKSRLWHELRYGRVTASKAYEVSKCLTSDGSLVAVIMGAKTPDTKAMKRGRVLESKVRVTVEKKLGKKVKFPGWYT</sequence>